<dbReference type="SUPFAM" id="SSF55021">
    <property type="entry name" value="ACT-like"/>
    <property type="match status" value="1"/>
</dbReference>
<dbReference type="InterPro" id="IPR004811">
    <property type="entry name" value="RelA/Spo_fam"/>
</dbReference>
<dbReference type="PROSITE" id="PS51671">
    <property type="entry name" value="ACT"/>
    <property type="match status" value="1"/>
</dbReference>
<sequence>MPQTKDVTDEIAVKSIEPDSILDSAKLVPIKDFVSPEELHKDLIQIIRKYHPSADISMVEKAYQIAAEAHKTQVRKSGEPYIIHPLYVAIILAELEMDKETIVAGLLHDVVEDTVMTDEEIKEEFGPEVALLVDGVTKLGQISYKADKVEVQAENLRKMFLAMAKDIRVIIIKLADRLHNMRTLKYMKPEKQKEKARETMDIYAPIAQRLGISKIKIELEDLSLKYLEPEAYYDLVEKIAVRKSARDKYVNSLVNDVEVCMKEAGIEATVMGRAKHFFSIYKKMVNQNKTLDQIYDLFAIRIIVKDVKDCYAALGVIHEKYKPIPGRFKDYIAMPKPNMYQSLHTTLIGPTGQPFEIQIRTEEMHRTSEYGIAAHWKYKEANNGNSINGEEEKLSWLRQILEWQRDMSDNKEFMSLLKSDLDLFSDSVFCFTPSGDVKNLPKGSTPIDFAYSIHSAVGNKMIGAKVNGRLVTIDYNIRNGDRIEVLTSANSKGPSRDWLNLVKSTQAKNKINQWFRNEFKEENIVSGKELLNNYCKAKSINFGDINKPEYQAKVQRKYGFRDWDSVLAAVGHGGLKESQIVNRMMEEYRKDHKKVITDEQILFEASSSEQKEKHEEEARTSHKKSGIIVKGLTDVAVHFSKCCSPVPGDEIVGFVTRGRGVSIHRTDCINIMQLPDFDRQRLIEAEWQQGAADEENGGHGKYLAELRIFGNNRTGLLVDITKIFTERGIDINSINSRTSKKGIATIEVSFYTKGKDELSMLGEKIRQIESVFDIERTTG</sequence>
<dbReference type="InterPro" id="IPR045600">
    <property type="entry name" value="RelA/SpoT_AH_RIS"/>
</dbReference>
<organism evidence="8 9">
    <name type="scientific">Eubacterium ramulus</name>
    <dbReference type="NCBI Taxonomy" id="39490"/>
    <lineage>
        <taxon>Bacteria</taxon>
        <taxon>Bacillati</taxon>
        <taxon>Bacillota</taxon>
        <taxon>Clostridia</taxon>
        <taxon>Eubacteriales</taxon>
        <taxon>Eubacteriaceae</taxon>
        <taxon>Eubacterium</taxon>
    </lineage>
</organism>
<dbReference type="SUPFAM" id="SSF109604">
    <property type="entry name" value="HD-domain/PDEase-like"/>
    <property type="match status" value="1"/>
</dbReference>
<evidence type="ECO:0000256" key="3">
    <source>
        <dbReference type="ARBA" id="ARBA00048244"/>
    </source>
</evidence>
<evidence type="ECO:0000313" key="9">
    <source>
        <dbReference type="Proteomes" id="UP000245288"/>
    </source>
</evidence>
<accession>A0A2V1JPJ8</accession>
<dbReference type="CDD" id="cd05399">
    <property type="entry name" value="NT_Rel-Spo_like"/>
    <property type="match status" value="1"/>
</dbReference>
<dbReference type="Gene3D" id="3.30.460.10">
    <property type="entry name" value="Beta Polymerase, domain 2"/>
    <property type="match status" value="1"/>
</dbReference>
<dbReference type="FunFam" id="3.30.460.10:FF:000001">
    <property type="entry name" value="GTP pyrophosphokinase RelA"/>
    <property type="match status" value="1"/>
</dbReference>
<dbReference type="OrthoDB" id="9805041at2"/>
<dbReference type="InterPro" id="IPR033655">
    <property type="entry name" value="TGS_RelA/SpoT"/>
</dbReference>
<name>A0A2V1JPJ8_EUBRA</name>
<dbReference type="Gene3D" id="3.10.20.30">
    <property type="match status" value="1"/>
</dbReference>
<reference evidence="8 9" key="1">
    <citation type="submission" date="2014-09" db="EMBL/GenBank/DDBJ databases">
        <title>Butyrate-producing bacteria isolated from human gut.</title>
        <authorList>
            <person name="Zhang Q."/>
            <person name="Zhao L."/>
        </authorList>
    </citation>
    <scope>NUCLEOTIDE SEQUENCE [LARGE SCALE GENOMIC DNA]</scope>
    <source>
        <strain evidence="8 9">21</strain>
    </source>
</reference>
<comment type="caution">
    <text evidence="8">The sequence shown here is derived from an EMBL/GenBank/DDBJ whole genome shotgun (WGS) entry which is preliminary data.</text>
</comment>
<dbReference type="CDD" id="cd01668">
    <property type="entry name" value="TGS_RSH"/>
    <property type="match status" value="1"/>
</dbReference>
<keyword evidence="8" id="KW-0418">Kinase</keyword>
<dbReference type="GO" id="GO:0008728">
    <property type="term" value="F:GTP diphosphokinase activity"/>
    <property type="evidence" value="ECO:0007669"/>
    <property type="project" value="UniProtKB-EC"/>
</dbReference>
<evidence type="ECO:0000259" key="7">
    <source>
        <dbReference type="PROSITE" id="PS51880"/>
    </source>
</evidence>
<dbReference type="NCBIfam" id="TIGR00691">
    <property type="entry name" value="spoT_relA"/>
    <property type="match status" value="1"/>
</dbReference>
<dbReference type="Gene3D" id="3.30.70.260">
    <property type="match status" value="1"/>
</dbReference>
<dbReference type="Gene3D" id="1.10.3210.10">
    <property type="entry name" value="Hypothetical protein af1432"/>
    <property type="match status" value="1"/>
</dbReference>
<evidence type="ECO:0000256" key="4">
    <source>
        <dbReference type="RuleBase" id="RU003847"/>
    </source>
</evidence>
<dbReference type="Pfam" id="PF13291">
    <property type="entry name" value="ACT_4"/>
    <property type="match status" value="1"/>
</dbReference>
<dbReference type="GO" id="GO:0015970">
    <property type="term" value="P:guanosine tetraphosphate biosynthetic process"/>
    <property type="evidence" value="ECO:0007669"/>
    <property type="project" value="UniProtKB-UniPathway"/>
</dbReference>
<dbReference type="FunFam" id="3.10.20.30:FF:000002">
    <property type="entry name" value="GTP pyrophosphokinase (RelA/SpoT)"/>
    <property type="match status" value="1"/>
</dbReference>
<dbReference type="InterPro" id="IPR043519">
    <property type="entry name" value="NT_sf"/>
</dbReference>
<dbReference type="InterPro" id="IPR045865">
    <property type="entry name" value="ACT-like_dom_sf"/>
</dbReference>
<dbReference type="PROSITE" id="PS51880">
    <property type="entry name" value="TGS"/>
    <property type="match status" value="1"/>
</dbReference>
<dbReference type="PANTHER" id="PTHR21262:SF31">
    <property type="entry name" value="GTP PYROPHOSPHOKINASE"/>
    <property type="match status" value="1"/>
</dbReference>
<dbReference type="UniPathway" id="UPA00908">
    <property type="reaction ID" value="UER00884"/>
</dbReference>
<dbReference type="AlphaFoldDB" id="A0A2V1JPJ8"/>
<feature type="domain" description="HD" evidence="6">
    <location>
        <begin position="81"/>
        <end position="181"/>
    </location>
</feature>
<evidence type="ECO:0000256" key="2">
    <source>
        <dbReference type="ARBA" id="ARBA00013251"/>
    </source>
</evidence>
<dbReference type="GO" id="GO:0005886">
    <property type="term" value="C:plasma membrane"/>
    <property type="evidence" value="ECO:0007669"/>
    <property type="project" value="TreeGrafter"/>
</dbReference>
<dbReference type="InterPro" id="IPR004095">
    <property type="entry name" value="TGS"/>
</dbReference>
<feature type="domain" description="ACT" evidence="5">
    <location>
        <begin position="705"/>
        <end position="779"/>
    </location>
</feature>
<proteinExistence type="inferred from homology"/>
<evidence type="ECO:0000259" key="5">
    <source>
        <dbReference type="PROSITE" id="PS51671"/>
    </source>
</evidence>
<dbReference type="SMART" id="SM00954">
    <property type="entry name" value="RelA_SpoT"/>
    <property type="match status" value="1"/>
</dbReference>
<comment type="similarity">
    <text evidence="4">Belongs to the relA/spoT family.</text>
</comment>
<dbReference type="SMART" id="SM00471">
    <property type="entry name" value="HDc"/>
    <property type="match status" value="1"/>
</dbReference>
<dbReference type="FunFam" id="1.10.3210.10:FF:000001">
    <property type="entry name" value="GTP pyrophosphokinase RelA"/>
    <property type="match status" value="1"/>
</dbReference>
<protein>
    <recommendedName>
        <fullName evidence="2">GTP diphosphokinase</fullName>
        <ecNumber evidence="2">2.7.6.5</ecNumber>
    </recommendedName>
</protein>
<dbReference type="InterPro" id="IPR012676">
    <property type="entry name" value="TGS-like"/>
</dbReference>
<dbReference type="InterPro" id="IPR012675">
    <property type="entry name" value="Beta-grasp_dom_sf"/>
</dbReference>
<comment type="pathway">
    <text evidence="1">Purine metabolism; ppGpp biosynthesis; ppGpp from GTP: step 1/2.</text>
</comment>
<dbReference type="Pfam" id="PF04607">
    <property type="entry name" value="RelA_SpoT"/>
    <property type="match status" value="1"/>
</dbReference>
<dbReference type="GO" id="GO:0016301">
    <property type="term" value="F:kinase activity"/>
    <property type="evidence" value="ECO:0007669"/>
    <property type="project" value="UniProtKB-KW"/>
</dbReference>
<dbReference type="SUPFAM" id="SSF81301">
    <property type="entry name" value="Nucleotidyltransferase"/>
    <property type="match status" value="1"/>
</dbReference>
<evidence type="ECO:0000313" key="8">
    <source>
        <dbReference type="EMBL" id="PWE86777.1"/>
    </source>
</evidence>
<comment type="function">
    <text evidence="4">In eubacteria ppGpp (guanosine 3'-diphosphate 5'-diphosphate) is a mediator of the stringent response that coordinates a variety of cellular activities in response to changes in nutritional abundance.</text>
</comment>
<dbReference type="CDD" id="cd04876">
    <property type="entry name" value="ACT_RelA-SpoT"/>
    <property type="match status" value="1"/>
</dbReference>
<dbReference type="EMBL" id="JRFU01000084">
    <property type="protein sequence ID" value="PWE86777.1"/>
    <property type="molecule type" value="Genomic_DNA"/>
</dbReference>
<evidence type="ECO:0000259" key="6">
    <source>
        <dbReference type="PROSITE" id="PS51831"/>
    </source>
</evidence>
<dbReference type="InterPro" id="IPR003607">
    <property type="entry name" value="HD/PDEase_dom"/>
</dbReference>
<dbReference type="InterPro" id="IPR002912">
    <property type="entry name" value="ACT_dom"/>
</dbReference>
<gene>
    <name evidence="8" type="ORF">LG34_07935</name>
</gene>
<dbReference type="InterPro" id="IPR007685">
    <property type="entry name" value="RelA_SpoT"/>
</dbReference>
<comment type="catalytic activity">
    <reaction evidence="3">
        <text>GTP + ATP = guanosine 3'-diphosphate 5'-triphosphate + AMP</text>
        <dbReference type="Rhea" id="RHEA:22088"/>
        <dbReference type="ChEBI" id="CHEBI:30616"/>
        <dbReference type="ChEBI" id="CHEBI:37565"/>
        <dbReference type="ChEBI" id="CHEBI:142410"/>
        <dbReference type="ChEBI" id="CHEBI:456215"/>
        <dbReference type="EC" id="2.7.6.5"/>
    </reaction>
</comment>
<dbReference type="Proteomes" id="UP000245288">
    <property type="component" value="Unassembled WGS sequence"/>
</dbReference>
<dbReference type="SUPFAM" id="SSF81271">
    <property type="entry name" value="TGS-like"/>
    <property type="match status" value="1"/>
</dbReference>
<dbReference type="Pfam" id="PF02824">
    <property type="entry name" value="TGS"/>
    <property type="match status" value="1"/>
</dbReference>
<keyword evidence="9" id="KW-1185">Reference proteome</keyword>
<dbReference type="PROSITE" id="PS51831">
    <property type="entry name" value="HD"/>
    <property type="match status" value="1"/>
</dbReference>
<feature type="domain" description="TGS" evidence="7">
    <location>
        <begin position="422"/>
        <end position="487"/>
    </location>
</feature>
<keyword evidence="8" id="KW-0808">Transferase</keyword>
<dbReference type="InterPro" id="IPR006674">
    <property type="entry name" value="HD_domain"/>
</dbReference>
<dbReference type="Pfam" id="PF19296">
    <property type="entry name" value="RelA_AH_RIS"/>
    <property type="match status" value="1"/>
</dbReference>
<dbReference type="PANTHER" id="PTHR21262">
    <property type="entry name" value="GUANOSINE-3',5'-BIS DIPHOSPHATE 3'-PYROPHOSPHOHYDROLASE"/>
    <property type="match status" value="1"/>
</dbReference>
<dbReference type="Pfam" id="PF13328">
    <property type="entry name" value="HD_4"/>
    <property type="match status" value="1"/>
</dbReference>
<dbReference type="CDD" id="cd00077">
    <property type="entry name" value="HDc"/>
    <property type="match status" value="1"/>
</dbReference>
<evidence type="ECO:0000256" key="1">
    <source>
        <dbReference type="ARBA" id="ARBA00004976"/>
    </source>
</evidence>
<dbReference type="EC" id="2.7.6.5" evidence="2"/>